<dbReference type="Proteomes" id="UP001291926">
    <property type="component" value="Unassembled WGS sequence"/>
</dbReference>
<evidence type="ECO:0000313" key="2">
    <source>
        <dbReference type="Proteomes" id="UP001291926"/>
    </source>
</evidence>
<keyword evidence="2" id="KW-1185">Reference proteome</keyword>
<evidence type="ECO:0008006" key="3">
    <source>
        <dbReference type="Google" id="ProtNLM"/>
    </source>
</evidence>
<dbReference type="Pfam" id="PF05834">
    <property type="entry name" value="Lycopene_cycl"/>
    <property type="match status" value="1"/>
</dbReference>
<reference evidence="1 2" key="1">
    <citation type="journal article" date="2023" name="bioRxiv">
        <title>Genome report: Whole genome sequence and annotation of Penstemon davidsonii.</title>
        <authorList>
            <person name="Ostevik K.L."/>
            <person name="Alabady M."/>
            <person name="Zhang M."/>
            <person name="Rausher M.D."/>
        </authorList>
    </citation>
    <scope>NUCLEOTIDE SEQUENCE [LARGE SCALE GENOMIC DNA]</scope>
    <source>
        <strain evidence="1">DNT005</strain>
        <tissue evidence="1">Whole leaf</tissue>
    </source>
</reference>
<comment type="caution">
    <text evidence="1">The sequence shown here is derived from an EMBL/GenBank/DDBJ whole genome shotgun (WGS) entry which is preliminary data.</text>
</comment>
<dbReference type="PANTHER" id="PTHR39757">
    <property type="match status" value="1"/>
</dbReference>
<protein>
    <recommendedName>
        <fullName evidence="3">FAD-binding domain-containing protein</fullName>
    </recommendedName>
</protein>
<proteinExistence type="predicted"/>
<evidence type="ECO:0000313" key="1">
    <source>
        <dbReference type="EMBL" id="KAK4482716.1"/>
    </source>
</evidence>
<dbReference type="PANTHER" id="PTHR39757:SF9">
    <property type="entry name" value="CAPSANTHIN_CAPSORUBIN SYNTHASE, CHROMOPLAST PROTEIN"/>
    <property type="match status" value="1"/>
</dbReference>
<name>A0ABR0D0A9_9LAMI</name>
<organism evidence="1 2">
    <name type="scientific">Penstemon davidsonii</name>
    <dbReference type="NCBI Taxonomy" id="160366"/>
    <lineage>
        <taxon>Eukaryota</taxon>
        <taxon>Viridiplantae</taxon>
        <taxon>Streptophyta</taxon>
        <taxon>Embryophyta</taxon>
        <taxon>Tracheophyta</taxon>
        <taxon>Spermatophyta</taxon>
        <taxon>Magnoliopsida</taxon>
        <taxon>eudicotyledons</taxon>
        <taxon>Gunneridae</taxon>
        <taxon>Pentapetalae</taxon>
        <taxon>asterids</taxon>
        <taxon>lamiids</taxon>
        <taxon>Lamiales</taxon>
        <taxon>Plantaginaceae</taxon>
        <taxon>Cheloneae</taxon>
        <taxon>Penstemon</taxon>
    </lineage>
</organism>
<dbReference type="InterPro" id="IPR036188">
    <property type="entry name" value="FAD/NAD-bd_sf"/>
</dbReference>
<sequence length="192" mass="21161">MTCVHINDDKTKYLDRAYGRVNRKDLKLKLLSSCAANGVKFHKAKVWEVKHEEFESSISCDDGTELKASLIVDASGFTSSFVEYDKPRNHGYQVAHGILAETMAIAPLVAEAIAECLGSTRMIRGTALYSRAWNGDFSRLSLNLILIMAWFLSSRLSFGELVMLGLSFLEGVKFFEVGHGDKVSCTIGENGG</sequence>
<dbReference type="SUPFAM" id="SSF51905">
    <property type="entry name" value="FAD/NAD(P)-binding domain"/>
    <property type="match status" value="1"/>
</dbReference>
<gene>
    <name evidence="1" type="ORF">RD792_009883</name>
</gene>
<dbReference type="EMBL" id="JAYDYQ010002534">
    <property type="protein sequence ID" value="KAK4482716.1"/>
    <property type="molecule type" value="Genomic_DNA"/>
</dbReference>
<dbReference type="Gene3D" id="3.50.50.60">
    <property type="entry name" value="FAD/NAD(P)-binding domain"/>
    <property type="match status" value="1"/>
</dbReference>
<accession>A0ABR0D0A9</accession>